<evidence type="ECO:0000256" key="1">
    <source>
        <dbReference type="ARBA" id="ARBA00006068"/>
    </source>
</evidence>
<organism evidence="4 5">
    <name type="scientific">Micromonospora zamorensis</name>
    <dbReference type="NCBI Taxonomy" id="709883"/>
    <lineage>
        <taxon>Bacteria</taxon>
        <taxon>Bacillati</taxon>
        <taxon>Actinomycetota</taxon>
        <taxon>Actinomycetes</taxon>
        <taxon>Micromonosporales</taxon>
        <taxon>Micromonosporaceae</taxon>
        <taxon>Micromonospora</taxon>
    </lineage>
</organism>
<evidence type="ECO:0000256" key="2">
    <source>
        <dbReference type="SAM" id="Phobius"/>
    </source>
</evidence>
<protein>
    <submittedName>
        <fullName evidence="4">LCP family protein</fullName>
    </submittedName>
</protein>
<keyword evidence="5" id="KW-1185">Reference proteome</keyword>
<keyword evidence="2" id="KW-1133">Transmembrane helix</keyword>
<dbReference type="Proteomes" id="UP001346877">
    <property type="component" value="Chromosome"/>
</dbReference>
<dbReference type="Gene3D" id="3.40.630.190">
    <property type="entry name" value="LCP protein"/>
    <property type="match status" value="1"/>
</dbReference>
<dbReference type="InterPro" id="IPR050922">
    <property type="entry name" value="LytR/CpsA/Psr_CW_biosynth"/>
</dbReference>
<proteinExistence type="inferred from homology"/>
<feature type="transmembrane region" description="Helical" evidence="2">
    <location>
        <begin position="43"/>
        <end position="61"/>
    </location>
</feature>
<sequence length="353" mass="37763">MIEDDLRAAFTRHEPLTPPTGPLRVAIDRLATRRRQLRRRWQAGGTALAVLGVLGIGVPLFTPERAGPPQADLIGATERPVATGAVNVLLVGIDNRGSVPPLADSVLLLHVPADRSRPYLVSLPRDLEVPIPGHGTDKLNAAFPFGAGHSSPDLTKGYELTRQTVAKLTGVRIDTGVVLTYSTLRTLTNEVGGVPVCLPERVQSVHTRRVFPAACQRLDGAAAVDLLRQRYGLPDGSQGRDRNARIFAAGLVRSASDQGVLTNPVRLAKLLGAVGPDLAVSPGQATMLDLMRLVPTLRSVDPVGLSLPVGDPTGPSRFVQVDPKLAPEFLTALREDRLGDWVARHPEQVNPAR</sequence>
<dbReference type="PANTHER" id="PTHR33392:SF6">
    <property type="entry name" value="POLYISOPRENYL-TEICHOIC ACID--PEPTIDOGLYCAN TEICHOIC ACID TRANSFERASE TAGU"/>
    <property type="match status" value="1"/>
</dbReference>
<evidence type="ECO:0000313" key="4">
    <source>
        <dbReference type="EMBL" id="WUI81476.1"/>
    </source>
</evidence>
<accession>A0ABZ1PCD9</accession>
<keyword evidence="2" id="KW-0472">Membrane</keyword>
<gene>
    <name evidence="4" type="ORF">OG375_26810</name>
</gene>
<dbReference type="EMBL" id="CP107941">
    <property type="protein sequence ID" value="WUI81476.1"/>
    <property type="molecule type" value="Genomic_DNA"/>
</dbReference>
<keyword evidence="2" id="KW-0812">Transmembrane</keyword>
<evidence type="ECO:0000259" key="3">
    <source>
        <dbReference type="Pfam" id="PF03816"/>
    </source>
</evidence>
<evidence type="ECO:0000313" key="5">
    <source>
        <dbReference type="Proteomes" id="UP001346877"/>
    </source>
</evidence>
<name>A0ABZ1PCD9_9ACTN</name>
<dbReference type="Pfam" id="PF03816">
    <property type="entry name" value="LytR_cpsA_psr"/>
    <property type="match status" value="1"/>
</dbReference>
<reference evidence="4 5" key="1">
    <citation type="submission" date="2022-10" db="EMBL/GenBank/DDBJ databases">
        <title>The complete genomes of actinobacterial strains from the NBC collection.</title>
        <authorList>
            <person name="Joergensen T.S."/>
            <person name="Alvarez Arevalo M."/>
            <person name="Sterndorff E.B."/>
            <person name="Faurdal D."/>
            <person name="Vuksanovic O."/>
            <person name="Mourched A.-S."/>
            <person name="Charusanti P."/>
            <person name="Shaw S."/>
            <person name="Blin K."/>
            <person name="Weber T."/>
        </authorList>
    </citation>
    <scope>NUCLEOTIDE SEQUENCE [LARGE SCALE GENOMIC DNA]</scope>
    <source>
        <strain evidence="4 5">NBC_00396</strain>
    </source>
</reference>
<dbReference type="RefSeq" id="WP_328368481.1">
    <property type="nucleotide sequence ID" value="NZ_CP107936.1"/>
</dbReference>
<comment type="similarity">
    <text evidence="1">Belongs to the LytR/CpsA/Psr (LCP) family.</text>
</comment>
<feature type="domain" description="Cell envelope-related transcriptional attenuator" evidence="3">
    <location>
        <begin position="103"/>
        <end position="255"/>
    </location>
</feature>
<dbReference type="NCBIfam" id="TIGR00350">
    <property type="entry name" value="lytR_cpsA_psr"/>
    <property type="match status" value="1"/>
</dbReference>
<dbReference type="PANTHER" id="PTHR33392">
    <property type="entry name" value="POLYISOPRENYL-TEICHOIC ACID--PEPTIDOGLYCAN TEICHOIC ACID TRANSFERASE TAGU"/>
    <property type="match status" value="1"/>
</dbReference>
<dbReference type="InterPro" id="IPR004474">
    <property type="entry name" value="LytR_CpsA_psr"/>
</dbReference>